<sequence length="502" mass="54443">MYTMKRMTARSIALLVAFVLLTAAPALAKSSFYEGKPAKYVFLFIGDGMGLPQKAATEQFAGKQLVLDQFPAQGITTTFAADRFITGSAAATAMAAGVKTNIGMLGMTPDQKKVKNIAQLAKEQGKKVGIISSVSIDHATPAAFYSHVPKRSMYHEIDHALAESGFDFFGGGGLKDPEGKRLLKKDPNAKTLGDAMAKIKDNGYQIVTEKESFMSLKPGAGKILAYNEWLQDSEALPYHMDNRPQDITLPEFTEKAIELLDNDNGFFIMVEGGKIDWACHANDAAAAVMDTIAFDEAVQKAVAFAEKHPGEVLIVVSGDHECGGLAIGFAGTKYDTDFQVLGNQKISYTKFDQDVLDGFKGSFNELKPLITENFGLKFEGDPKADPLVLTDYQKQLLEKAFEQTMKGEKERAESEETFLLYGGYNPLSIKITHILNNKAGLGWTSYSHTGVPVGTSAMGVGADTFNGYYENTDVAKKIMAVMGLEAKVYAMDDDSPAKVAVK</sequence>
<evidence type="ECO:0000313" key="6">
    <source>
        <dbReference type="EMBL" id="TVM17345.1"/>
    </source>
</evidence>
<keyword evidence="7" id="KW-1185">Reference proteome</keyword>
<evidence type="ECO:0000256" key="2">
    <source>
        <dbReference type="PIRSR" id="PIRSR601952-1"/>
    </source>
</evidence>
<dbReference type="PANTHER" id="PTHR11596:SF5">
    <property type="entry name" value="ALKALINE PHOSPHATASE"/>
    <property type="match status" value="1"/>
</dbReference>
<evidence type="ECO:0000313" key="7">
    <source>
        <dbReference type="Proteomes" id="UP000448292"/>
    </source>
</evidence>
<reference evidence="6 7" key="1">
    <citation type="submission" date="2018-06" db="EMBL/GenBank/DDBJ databases">
        <title>Complete genome of Desulfovibrio indonesiensis P37SLT.</title>
        <authorList>
            <person name="Crispim J.S."/>
            <person name="Vidigal P.M.P."/>
            <person name="Silva L.C.F."/>
            <person name="Laguardia C.N."/>
            <person name="Araujo L.C."/>
            <person name="Dias R.S."/>
            <person name="Sousa M.P."/>
            <person name="Paula S.O."/>
            <person name="Silva C."/>
        </authorList>
    </citation>
    <scope>NUCLEOTIDE SEQUENCE [LARGE SCALE GENOMIC DNA]</scope>
    <source>
        <strain evidence="6 7">P37SLT</strain>
    </source>
</reference>
<organism evidence="6 7">
    <name type="scientific">Oceanidesulfovibrio indonesiensis</name>
    <dbReference type="NCBI Taxonomy" id="54767"/>
    <lineage>
        <taxon>Bacteria</taxon>
        <taxon>Pseudomonadati</taxon>
        <taxon>Thermodesulfobacteriota</taxon>
        <taxon>Desulfovibrionia</taxon>
        <taxon>Desulfovibrionales</taxon>
        <taxon>Desulfovibrionaceae</taxon>
        <taxon>Oceanidesulfovibrio</taxon>
    </lineage>
</organism>
<keyword evidence="1" id="KW-0597">Phosphoprotein</keyword>
<evidence type="ECO:0000256" key="1">
    <source>
        <dbReference type="ARBA" id="ARBA00022553"/>
    </source>
</evidence>
<evidence type="ECO:0000256" key="3">
    <source>
        <dbReference type="PIRSR" id="PIRSR601952-2"/>
    </source>
</evidence>
<feature type="binding site" evidence="3">
    <location>
        <position position="271"/>
    </location>
    <ligand>
        <name>Mg(2+)</name>
        <dbReference type="ChEBI" id="CHEBI:18420"/>
    </ligand>
</feature>
<feature type="binding site" evidence="3">
    <location>
        <position position="47"/>
    </location>
    <ligand>
        <name>Mg(2+)</name>
        <dbReference type="ChEBI" id="CHEBI:18420"/>
    </ligand>
</feature>
<dbReference type="CDD" id="cd16012">
    <property type="entry name" value="ALP"/>
    <property type="match status" value="1"/>
</dbReference>
<keyword evidence="5" id="KW-0732">Signal</keyword>
<comment type="similarity">
    <text evidence="4">Belongs to the alkaline phosphatase family.</text>
</comment>
<dbReference type="InterPro" id="IPR001952">
    <property type="entry name" value="Alkaline_phosphatase"/>
</dbReference>
<keyword evidence="3" id="KW-0479">Metal-binding</keyword>
<dbReference type="OrthoDB" id="9794455at2"/>
<name>A0A7M3MEL9_9BACT</name>
<evidence type="ECO:0000256" key="4">
    <source>
        <dbReference type="RuleBase" id="RU003946"/>
    </source>
</evidence>
<keyword evidence="3" id="KW-0862">Zinc</keyword>
<feature type="signal peptide" evidence="5">
    <location>
        <begin position="1"/>
        <end position="28"/>
    </location>
</feature>
<feature type="binding site" evidence="3">
    <location>
        <position position="276"/>
    </location>
    <ligand>
        <name>Zn(2+)</name>
        <dbReference type="ChEBI" id="CHEBI:29105"/>
        <label>2</label>
    </ligand>
</feature>
<feature type="binding site" evidence="3">
    <location>
        <position position="138"/>
    </location>
    <ligand>
        <name>Mg(2+)</name>
        <dbReference type="ChEBI" id="CHEBI:18420"/>
    </ligand>
</feature>
<feature type="binding site" evidence="3">
    <location>
        <position position="140"/>
    </location>
    <ligand>
        <name>Mg(2+)</name>
        <dbReference type="ChEBI" id="CHEBI:18420"/>
    </ligand>
</feature>
<dbReference type="GO" id="GO:0004035">
    <property type="term" value="F:alkaline phosphatase activity"/>
    <property type="evidence" value="ECO:0007669"/>
    <property type="project" value="TreeGrafter"/>
</dbReference>
<comment type="caution">
    <text evidence="6">The sequence shown here is derived from an EMBL/GenBank/DDBJ whole genome shotgun (WGS) entry which is preliminary data.</text>
</comment>
<comment type="cofactor">
    <cofactor evidence="3">
        <name>Zn(2+)</name>
        <dbReference type="ChEBI" id="CHEBI:29105"/>
    </cofactor>
    <text evidence="3">Binds 2 Zn(2+) ions.</text>
</comment>
<feature type="chain" id="PRO_5029536808" evidence="5">
    <location>
        <begin position="29"/>
        <end position="502"/>
    </location>
</feature>
<dbReference type="Gene3D" id="3.40.720.10">
    <property type="entry name" value="Alkaline Phosphatase, subunit A"/>
    <property type="match status" value="1"/>
</dbReference>
<proteinExistence type="inferred from homology"/>
<dbReference type="Pfam" id="PF00245">
    <property type="entry name" value="Alk_phosphatase"/>
    <property type="match status" value="1"/>
</dbReference>
<feature type="binding site" evidence="3">
    <location>
        <position position="320"/>
    </location>
    <ligand>
        <name>Zn(2+)</name>
        <dbReference type="ChEBI" id="CHEBI:29105"/>
        <label>2</label>
    </ligand>
</feature>
<gene>
    <name evidence="6" type="ORF">DPQ33_09175</name>
</gene>
<dbReference type="InterPro" id="IPR017850">
    <property type="entry name" value="Alkaline_phosphatase_core_sf"/>
</dbReference>
<dbReference type="SMART" id="SM00098">
    <property type="entry name" value="alkPPc"/>
    <property type="match status" value="1"/>
</dbReference>
<keyword evidence="3" id="KW-0460">Magnesium</keyword>
<dbReference type="Gene3D" id="1.10.60.40">
    <property type="match status" value="1"/>
</dbReference>
<feature type="active site" description="Phosphoserine intermediate" evidence="2">
    <location>
        <position position="88"/>
    </location>
</feature>
<evidence type="ECO:0000256" key="5">
    <source>
        <dbReference type="SAM" id="SignalP"/>
    </source>
</evidence>
<dbReference type="EMBL" id="QMIE01000007">
    <property type="protein sequence ID" value="TVM17345.1"/>
    <property type="molecule type" value="Genomic_DNA"/>
</dbReference>
<dbReference type="GO" id="GO:0046872">
    <property type="term" value="F:metal ion binding"/>
    <property type="evidence" value="ECO:0007669"/>
    <property type="project" value="UniProtKB-KW"/>
</dbReference>
<dbReference type="PANTHER" id="PTHR11596">
    <property type="entry name" value="ALKALINE PHOSPHATASE"/>
    <property type="match status" value="1"/>
</dbReference>
<dbReference type="AlphaFoldDB" id="A0A7M3MEL9"/>
<feature type="binding site" evidence="3">
    <location>
        <position position="280"/>
    </location>
    <ligand>
        <name>Zn(2+)</name>
        <dbReference type="ChEBI" id="CHEBI:29105"/>
        <label>2</label>
    </ligand>
</feature>
<protein>
    <submittedName>
        <fullName evidence="6">Alkaline phosphatase</fullName>
    </submittedName>
</protein>
<feature type="binding site" evidence="3">
    <location>
        <position position="319"/>
    </location>
    <ligand>
        <name>Zn(2+)</name>
        <dbReference type="ChEBI" id="CHEBI:29105"/>
        <label>2</label>
    </ligand>
</feature>
<feature type="binding site" evidence="3">
    <location>
        <position position="47"/>
    </location>
    <ligand>
        <name>Zn(2+)</name>
        <dbReference type="ChEBI" id="CHEBI:29105"/>
        <label>2</label>
    </ligand>
</feature>
<comment type="cofactor">
    <cofactor evidence="3">
        <name>Mg(2+)</name>
        <dbReference type="ChEBI" id="CHEBI:18420"/>
    </cofactor>
    <text evidence="3">Binds 1 Mg(2+) ion.</text>
</comment>
<dbReference type="PRINTS" id="PR00113">
    <property type="entry name" value="ALKPHPHTASE"/>
</dbReference>
<dbReference type="SUPFAM" id="SSF53649">
    <property type="entry name" value="Alkaline phosphatase-like"/>
    <property type="match status" value="1"/>
</dbReference>
<dbReference type="Proteomes" id="UP000448292">
    <property type="component" value="Unassembled WGS sequence"/>
</dbReference>
<feature type="binding site" evidence="3">
    <location>
        <position position="448"/>
    </location>
    <ligand>
        <name>Zn(2+)</name>
        <dbReference type="ChEBI" id="CHEBI:29105"/>
        <label>2</label>
    </ligand>
</feature>
<accession>A0A7M3MEL9</accession>